<gene>
    <name evidence="1" type="primary">RF55_26489</name>
    <name evidence="1" type="ORF">TNCV_4127771</name>
</gene>
<accession>A0A8X6SWU3</accession>
<proteinExistence type="predicted"/>
<organism evidence="1 2">
    <name type="scientific">Trichonephila clavipes</name>
    <name type="common">Golden silk orbweaver</name>
    <name type="synonym">Nephila clavipes</name>
    <dbReference type="NCBI Taxonomy" id="2585209"/>
    <lineage>
        <taxon>Eukaryota</taxon>
        <taxon>Metazoa</taxon>
        <taxon>Ecdysozoa</taxon>
        <taxon>Arthropoda</taxon>
        <taxon>Chelicerata</taxon>
        <taxon>Arachnida</taxon>
        <taxon>Araneae</taxon>
        <taxon>Araneomorphae</taxon>
        <taxon>Entelegynae</taxon>
        <taxon>Araneoidea</taxon>
        <taxon>Nephilidae</taxon>
        <taxon>Trichonephila</taxon>
    </lineage>
</organism>
<name>A0A8X6SWU3_TRICX</name>
<dbReference type="GO" id="GO:0003676">
    <property type="term" value="F:nucleic acid binding"/>
    <property type="evidence" value="ECO:0007669"/>
    <property type="project" value="InterPro"/>
</dbReference>
<evidence type="ECO:0000313" key="2">
    <source>
        <dbReference type="Proteomes" id="UP000887159"/>
    </source>
</evidence>
<comment type="caution">
    <text evidence="1">The sequence shown here is derived from an EMBL/GenBank/DDBJ whole genome shotgun (WGS) entry which is preliminary data.</text>
</comment>
<dbReference type="InterPro" id="IPR036397">
    <property type="entry name" value="RNaseH_sf"/>
</dbReference>
<reference evidence="1" key="1">
    <citation type="submission" date="2020-08" db="EMBL/GenBank/DDBJ databases">
        <title>Multicomponent nature underlies the extraordinary mechanical properties of spider dragline silk.</title>
        <authorList>
            <person name="Kono N."/>
            <person name="Nakamura H."/>
            <person name="Mori M."/>
            <person name="Yoshida Y."/>
            <person name="Ohtoshi R."/>
            <person name="Malay A.D."/>
            <person name="Moran D.A.P."/>
            <person name="Tomita M."/>
            <person name="Numata K."/>
            <person name="Arakawa K."/>
        </authorList>
    </citation>
    <scope>NUCLEOTIDE SEQUENCE</scope>
</reference>
<dbReference type="EMBL" id="BMAU01021352">
    <property type="protein sequence ID" value="GFY19390.1"/>
    <property type="molecule type" value="Genomic_DNA"/>
</dbReference>
<dbReference type="AlphaFoldDB" id="A0A8X6SWU3"/>
<keyword evidence="2" id="KW-1185">Reference proteome</keyword>
<dbReference type="Proteomes" id="UP000887159">
    <property type="component" value="Unassembled WGS sequence"/>
</dbReference>
<protein>
    <submittedName>
        <fullName evidence="1">Transposable element tcb2 transposase</fullName>
    </submittedName>
</protein>
<evidence type="ECO:0000313" key="1">
    <source>
        <dbReference type="EMBL" id="GFY19390.1"/>
    </source>
</evidence>
<sequence>MSIVHFDGLGELQQENVTPHTSRIATKGLQKHSSELRHFHRPPKSPNMNIIEYIWDTLQRAAQKRSSRPFTPTDLWTVLQDSWCQLPLALLQKIF</sequence>
<dbReference type="Gene3D" id="3.30.420.10">
    <property type="entry name" value="Ribonuclease H-like superfamily/Ribonuclease H"/>
    <property type="match status" value="1"/>
</dbReference>